<evidence type="ECO:0000256" key="1">
    <source>
        <dbReference type="ARBA" id="ARBA00008439"/>
    </source>
</evidence>
<dbReference type="PANTHER" id="PTHR40066">
    <property type="entry name" value="UPF0473 PROTEIN CBO2561/CLC_2432"/>
    <property type="match status" value="1"/>
</dbReference>
<dbReference type="HAMAP" id="MF_01448">
    <property type="entry name" value="UPF0473"/>
    <property type="match status" value="1"/>
</dbReference>
<dbReference type="Pfam" id="PF06949">
    <property type="entry name" value="DUF1292"/>
    <property type="match status" value="1"/>
</dbReference>
<name>A0ABS0TAW8_9STAP</name>
<reference evidence="3 4" key="1">
    <citation type="submission" date="2020-04" db="EMBL/GenBank/DDBJ databases">
        <title>Staphylococcus species from domestic dog.</title>
        <authorList>
            <person name="Paterson G.K."/>
        </authorList>
    </citation>
    <scope>NUCLEOTIDE SEQUENCE [LARGE SCALE GENOMIC DNA]</scope>
    <source>
        <strain evidence="3 4">H16/1A</strain>
    </source>
</reference>
<organism evidence="3 4">
    <name type="scientific">Staphylococcus canis</name>
    <dbReference type="NCBI Taxonomy" id="2724942"/>
    <lineage>
        <taxon>Bacteria</taxon>
        <taxon>Bacillati</taxon>
        <taxon>Bacillota</taxon>
        <taxon>Bacilli</taxon>
        <taxon>Bacillales</taxon>
        <taxon>Staphylococcaceae</taxon>
        <taxon>Staphylococcus</taxon>
    </lineage>
</organism>
<accession>A0ABS0TAW8</accession>
<protein>
    <recommendedName>
        <fullName evidence="2">UPF0473 protein HHH54_09665</fullName>
    </recommendedName>
</protein>
<sequence>MVSKNKDTNLEFNHEEELLSLYDENGNEVLYRKMLEFYHPGFEKEYVILAEEGAQSDEDDLIELIPMINEPDESGEGGKFLPVETEEEWDMIEEIVNTNMDDPEA</sequence>
<dbReference type="InterPro" id="IPR009711">
    <property type="entry name" value="UPF0473"/>
</dbReference>
<comment type="caution">
    <text evidence="3">The sequence shown here is derived from an EMBL/GenBank/DDBJ whole genome shotgun (WGS) entry which is preliminary data.</text>
</comment>
<dbReference type="Proteomes" id="UP000751852">
    <property type="component" value="Unassembled WGS sequence"/>
</dbReference>
<evidence type="ECO:0000313" key="3">
    <source>
        <dbReference type="EMBL" id="MBI5975858.1"/>
    </source>
</evidence>
<keyword evidence="4" id="KW-1185">Reference proteome</keyword>
<proteinExistence type="inferred from homology"/>
<dbReference type="EMBL" id="JABANU010000029">
    <property type="protein sequence ID" value="MBI5975858.1"/>
    <property type="molecule type" value="Genomic_DNA"/>
</dbReference>
<dbReference type="NCBIfam" id="NF010214">
    <property type="entry name" value="PRK13678.1-1"/>
    <property type="match status" value="1"/>
</dbReference>
<dbReference type="PANTHER" id="PTHR40066:SF1">
    <property type="entry name" value="UPF0473 PROTEIN CBO2561_CLC_2432"/>
    <property type="match status" value="1"/>
</dbReference>
<dbReference type="RefSeq" id="WP_198618642.1">
    <property type="nucleotide sequence ID" value="NZ_JABANU010000029.1"/>
</dbReference>
<evidence type="ECO:0000256" key="2">
    <source>
        <dbReference type="HAMAP-Rule" id="MF_01448"/>
    </source>
</evidence>
<evidence type="ECO:0000313" key="4">
    <source>
        <dbReference type="Proteomes" id="UP000751852"/>
    </source>
</evidence>
<comment type="similarity">
    <text evidence="1 2">Belongs to the UPF0473 family.</text>
</comment>
<gene>
    <name evidence="3" type="ORF">HHH54_09665</name>
</gene>